<feature type="domain" description="Putative restriction endonuclease" evidence="1">
    <location>
        <begin position="12"/>
        <end position="170"/>
    </location>
</feature>
<keyword evidence="2" id="KW-0378">Hydrolase</keyword>
<protein>
    <submittedName>
        <fullName evidence="2">Uma2 family endonuclease</fullName>
    </submittedName>
</protein>
<dbReference type="PANTHER" id="PTHR36558:SF1">
    <property type="entry name" value="RESTRICTION ENDONUCLEASE DOMAIN-CONTAINING PROTEIN-RELATED"/>
    <property type="match status" value="1"/>
</dbReference>
<gene>
    <name evidence="2" type="ORF">DNX69_19080</name>
</gene>
<proteinExistence type="predicted"/>
<name>A0A323UUV3_RHOPL</name>
<keyword evidence="2" id="KW-0540">Nuclease</keyword>
<dbReference type="EMBL" id="QKQS01000023">
    <property type="protein sequence ID" value="PZA11388.1"/>
    <property type="molecule type" value="Genomic_DNA"/>
</dbReference>
<dbReference type="GO" id="GO:0004519">
    <property type="term" value="F:endonuclease activity"/>
    <property type="evidence" value="ECO:0007669"/>
    <property type="project" value="UniProtKB-KW"/>
</dbReference>
<sequence>MKTSPAAKVSAEQFLAWMAGQEERYELVEGEVVAMAGAGRRHDAIVVNLTAAIHAQVRGGPCQTFTGDTYVATSPTTRRMPDLGVDCGKPDDSALVAERPTLLVEVLSPTTSGFDVTVKLAEYQTLPSLDYILFVDTEMPNAHLYVRGDDRQWTNRVFKGLDAAIELPKLQVRLTLAEIYDGLQFRDRPRLVSDASPPDGMSGLSQ</sequence>
<dbReference type="Gene3D" id="3.90.1570.10">
    <property type="entry name" value="tt1808, chain A"/>
    <property type="match status" value="1"/>
</dbReference>
<dbReference type="InterPro" id="IPR008538">
    <property type="entry name" value="Uma2"/>
</dbReference>
<dbReference type="CDD" id="cd06260">
    <property type="entry name" value="DUF820-like"/>
    <property type="match status" value="1"/>
</dbReference>
<dbReference type="SUPFAM" id="SSF52980">
    <property type="entry name" value="Restriction endonuclease-like"/>
    <property type="match status" value="1"/>
</dbReference>
<reference evidence="2 3" key="1">
    <citation type="submission" date="2018-06" db="EMBL/GenBank/DDBJ databases">
        <title>Draft Whole-Genome Sequence of the purple photosynthetic bacterium Rhodospeudomonas palustris XCP.</title>
        <authorList>
            <person name="Rayyan A."/>
            <person name="Meyer T.E."/>
            <person name="Kyndt J.A."/>
        </authorList>
    </citation>
    <scope>NUCLEOTIDE SEQUENCE [LARGE SCALE GENOMIC DNA]</scope>
    <source>
        <strain evidence="2 3">XCP</strain>
    </source>
</reference>
<dbReference type="OrthoDB" id="155284at2"/>
<evidence type="ECO:0000313" key="3">
    <source>
        <dbReference type="Proteomes" id="UP000248134"/>
    </source>
</evidence>
<evidence type="ECO:0000259" key="1">
    <source>
        <dbReference type="Pfam" id="PF05685"/>
    </source>
</evidence>
<evidence type="ECO:0000313" key="2">
    <source>
        <dbReference type="EMBL" id="PZA11388.1"/>
    </source>
</evidence>
<dbReference type="Pfam" id="PF05685">
    <property type="entry name" value="Uma2"/>
    <property type="match status" value="1"/>
</dbReference>
<organism evidence="2 3">
    <name type="scientific">Rhodopseudomonas palustris</name>
    <dbReference type="NCBI Taxonomy" id="1076"/>
    <lineage>
        <taxon>Bacteria</taxon>
        <taxon>Pseudomonadati</taxon>
        <taxon>Pseudomonadota</taxon>
        <taxon>Alphaproteobacteria</taxon>
        <taxon>Hyphomicrobiales</taxon>
        <taxon>Nitrobacteraceae</taxon>
        <taxon>Rhodopseudomonas</taxon>
    </lineage>
</organism>
<dbReference type="Proteomes" id="UP000248134">
    <property type="component" value="Unassembled WGS sequence"/>
</dbReference>
<accession>A0A323UUV3</accession>
<keyword evidence="2" id="KW-0255">Endonuclease</keyword>
<dbReference type="InterPro" id="IPR012296">
    <property type="entry name" value="Nuclease_put_TT1808"/>
</dbReference>
<dbReference type="AlphaFoldDB" id="A0A323UUV3"/>
<dbReference type="PANTHER" id="PTHR36558">
    <property type="entry name" value="GLR1098 PROTEIN"/>
    <property type="match status" value="1"/>
</dbReference>
<comment type="caution">
    <text evidence="2">The sequence shown here is derived from an EMBL/GenBank/DDBJ whole genome shotgun (WGS) entry which is preliminary data.</text>
</comment>
<dbReference type="RefSeq" id="WP_110787472.1">
    <property type="nucleotide sequence ID" value="NZ_QKQS01000023.1"/>
</dbReference>
<dbReference type="InterPro" id="IPR011335">
    <property type="entry name" value="Restrct_endonuc-II-like"/>
</dbReference>